<accession>A0ABD0LST6</accession>
<feature type="transmembrane region" description="Helical" evidence="5">
    <location>
        <begin position="142"/>
        <end position="162"/>
    </location>
</feature>
<feature type="transmembrane region" description="Helical" evidence="5">
    <location>
        <begin position="43"/>
        <end position="64"/>
    </location>
</feature>
<dbReference type="AlphaFoldDB" id="A0ABD0LST6"/>
<organism evidence="6 7">
    <name type="scientific">Batillaria attramentaria</name>
    <dbReference type="NCBI Taxonomy" id="370345"/>
    <lineage>
        <taxon>Eukaryota</taxon>
        <taxon>Metazoa</taxon>
        <taxon>Spiralia</taxon>
        <taxon>Lophotrochozoa</taxon>
        <taxon>Mollusca</taxon>
        <taxon>Gastropoda</taxon>
        <taxon>Caenogastropoda</taxon>
        <taxon>Sorbeoconcha</taxon>
        <taxon>Cerithioidea</taxon>
        <taxon>Batillariidae</taxon>
        <taxon>Batillaria</taxon>
    </lineage>
</organism>
<keyword evidence="7" id="KW-1185">Reference proteome</keyword>
<dbReference type="Gene3D" id="1.20.140.150">
    <property type="match status" value="1"/>
</dbReference>
<feature type="transmembrane region" description="Helical" evidence="5">
    <location>
        <begin position="110"/>
        <end position="130"/>
    </location>
</feature>
<gene>
    <name evidence="6" type="ORF">BaRGS_00006303</name>
</gene>
<keyword evidence="4 5" id="KW-0472">Membrane</keyword>
<dbReference type="InterPro" id="IPR050579">
    <property type="entry name" value="PMP-22/EMP/MP20-like"/>
</dbReference>
<feature type="transmembrane region" description="Helical" evidence="5">
    <location>
        <begin position="12"/>
        <end position="31"/>
    </location>
</feature>
<evidence type="ECO:0000256" key="4">
    <source>
        <dbReference type="ARBA" id="ARBA00023136"/>
    </source>
</evidence>
<feature type="non-terminal residue" evidence="6">
    <location>
        <position position="1"/>
    </location>
</feature>
<protein>
    <submittedName>
        <fullName evidence="6">Uncharacterized protein</fullName>
    </submittedName>
</protein>
<evidence type="ECO:0000256" key="5">
    <source>
        <dbReference type="SAM" id="Phobius"/>
    </source>
</evidence>
<keyword evidence="2 5" id="KW-0812">Transmembrane</keyword>
<evidence type="ECO:0000256" key="2">
    <source>
        <dbReference type="ARBA" id="ARBA00022692"/>
    </source>
</evidence>
<dbReference type="InterPro" id="IPR004031">
    <property type="entry name" value="PMP22/EMP/MP20/Claudin"/>
</dbReference>
<evidence type="ECO:0000256" key="1">
    <source>
        <dbReference type="ARBA" id="ARBA00004141"/>
    </source>
</evidence>
<comment type="subcellular location">
    <subcellularLocation>
        <location evidence="1">Membrane</location>
        <topology evidence="1">Multi-pass membrane protein</topology>
    </subcellularLocation>
</comment>
<keyword evidence="3 5" id="KW-1133">Transmembrane helix</keyword>
<evidence type="ECO:0000256" key="3">
    <source>
        <dbReference type="ARBA" id="ARBA00022989"/>
    </source>
</evidence>
<dbReference type="PANTHER" id="PTHR10671:SF82">
    <property type="entry name" value="GH19567P"/>
    <property type="match status" value="1"/>
</dbReference>
<evidence type="ECO:0000313" key="7">
    <source>
        <dbReference type="Proteomes" id="UP001519460"/>
    </source>
</evidence>
<evidence type="ECO:0000313" key="6">
    <source>
        <dbReference type="EMBL" id="KAK7502350.1"/>
    </source>
</evidence>
<dbReference type="EMBL" id="JACVVK020000026">
    <property type="protein sequence ID" value="KAK7502350.1"/>
    <property type="molecule type" value="Genomic_DNA"/>
</dbReference>
<feature type="transmembrane region" description="Helical" evidence="5">
    <location>
        <begin position="182"/>
        <end position="207"/>
    </location>
</feature>
<reference evidence="6 7" key="1">
    <citation type="journal article" date="2023" name="Sci. Data">
        <title>Genome assembly of the Korean intertidal mud-creeper Batillaria attramentaria.</title>
        <authorList>
            <person name="Patra A.K."/>
            <person name="Ho P.T."/>
            <person name="Jun S."/>
            <person name="Lee S.J."/>
            <person name="Kim Y."/>
            <person name="Won Y.J."/>
        </authorList>
    </citation>
    <scope>NUCLEOTIDE SEQUENCE [LARGE SCALE GENOMIC DNA]</scope>
    <source>
        <strain evidence="6">Wonlab-2016</strain>
    </source>
</reference>
<dbReference type="GO" id="GO:0016020">
    <property type="term" value="C:membrane"/>
    <property type="evidence" value="ECO:0007669"/>
    <property type="project" value="UniProtKB-SubCell"/>
</dbReference>
<dbReference type="PANTHER" id="PTHR10671">
    <property type="entry name" value="EPITHELIAL MEMBRANE PROTEIN-RELATED"/>
    <property type="match status" value="1"/>
</dbReference>
<dbReference type="Pfam" id="PF13903">
    <property type="entry name" value="Claudin_2"/>
    <property type="match status" value="1"/>
</dbReference>
<dbReference type="Proteomes" id="UP001519460">
    <property type="component" value="Unassembled WGS sequence"/>
</dbReference>
<name>A0ABD0LST6_9CAEN</name>
<proteinExistence type="predicted"/>
<sequence>SLSYLVSASVVYSSLSYLASASVVYSSLSYLASASVVYSSLSYLVSASVVYSSLSYLVSASVVYTSLSYLVSASVITDTECTPHNLFPSEEEIQRNDNFDRHHLDYTRTAIAFTIIALVIMLIGHCFALYSVRRPRYIIKRLTALLHFMTAACLLVLNEVFVKTVEHEKEHMPDRVPIEADTSYGFSFVLSWIVFIIFVLAGMVFLFMSRKRKNEYADRDDALEDEPMQLGRR</sequence>
<comment type="caution">
    <text evidence="6">The sequence shown here is derived from an EMBL/GenBank/DDBJ whole genome shotgun (WGS) entry which is preliminary data.</text>
</comment>